<accession>A0A484YAJ4</accession>
<dbReference type="Pfam" id="PF22706">
    <property type="entry name" value="Tex_central_region"/>
    <property type="match status" value="1"/>
</dbReference>
<dbReference type="InterPro" id="IPR023323">
    <property type="entry name" value="Tex-like_dom_sf"/>
</dbReference>
<dbReference type="Gene3D" id="1.10.3500.10">
    <property type="entry name" value="Tex N-terminal region-like"/>
    <property type="match status" value="1"/>
</dbReference>
<organism evidence="2 3">
    <name type="scientific">Escherichia coli</name>
    <dbReference type="NCBI Taxonomy" id="562"/>
    <lineage>
        <taxon>Bacteria</taxon>
        <taxon>Pseudomonadati</taxon>
        <taxon>Pseudomonadota</taxon>
        <taxon>Gammaproteobacteria</taxon>
        <taxon>Enterobacterales</taxon>
        <taxon>Enterobacteriaceae</taxon>
        <taxon>Escherichia</taxon>
    </lineage>
</organism>
<reference evidence="2 3" key="1">
    <citation type="submission" date="2019-03" db="EMBL/GenBank/DDBJ databases">
        <authorList>
            <consortium name="Pathogen Informatics"/>
        </authorList>
    </citation>
    <scope>NUCLEOTIDE SEQUENCE [LARGE SCALE GENOMIC DNA]</scope>
    <source>
        <strain evidence="2 3">NCTC9001</strain>
    </source>
</reference>
<gene>
    <name evidence="2" type="primary">yhgF_3</name>
    <name evidence="2" type="ORF">NCTC9001_04129</name>
</gene>
<dbReference type="InterPro" id="IPR055179">
    <property type="entry name" value="Tex-like_central_region"/>
</dbReference>
<evidence type="ECO:0000313" key="2">
    <source>
        <dbReference type="EMBL" id="VFS31259.1"/>
    </source>
</evidence>
<evidence type="ECO:0000313" key="3">
    <source>
        <dbReference type="Proteomes" id="UP000372890"/>
    </source>
</evidence>
<name>A0A484YAJ4_ECOLX</name>
<dbReference type="EMBL" id="CAADIS010000005">
    <property type="protein sequence ID" value="VFS31259.1"/>
    <property type="molecule type" value="Genomic_DNA"/>
</dbReference>
<proteinExistence type="predicted"/>
<protein>
    <submittedName>
        <fullName evidence="2">Putative transcription accessory protein</fullName>
    </submittedName>
</protein>
<feature type="domain" description="Tex-like central region" evidence="1">
    <location>
        <begin position="1"/>
        <end position="132"/>
    </location>
</feature>
<evidence type="ECO:0000259" key="1">
    <source>
        <dbReference type="Pfam" id="PF22706"/>
    </source>
</evidence>
<sequence length="160" mass="18222">MRDYLWKNAHLVSTVVSGKEEEGAKFRDYFDHHEPLSTVPSHRALAMFRGRNEGILQLSLNADPQFEEPPKESYCEQIIMEHLGLRLNNAPADSWRKGVVSWTWRIKVLMHLETELMGTVRERAEDEAINVFARNLHDLLMAAPAGLRATMGLDPGLRTG</sequence>
<dbReference type="SUPFAM" id="SSF158832">
    <property type="entry name" value="Tex N-terminal region-like"/>
    <property type="match status" value="1"/>
</dbReference>
<dbReference type="Proteomes" id="UP000372890">
    <property type="component" value="Unassembled WGS sequence"/>
</dbReference>
<dbReference type="AlphaFoldDB" id="A0A484YAJ4"/>